<dbReference type="GO" id="GO:0036431">
    <property type="term" value="F:dCMP kinase activity"/>
    <property type="evidence" value="ECO:0007669"/>
    <property type="project" value="InterPro"/>
</dbReference>
<dbReference type="AlphaFoldDB" id="A0A9D2TGN0"/>
<keyword evidence="5 8" id="KW-0067">ATP-binding</keyword>
<comment type="catalytic activity">
    <reaction evidence="6 8">
        <text>dCMP + ATP = dCDP + ADP</text>
        <dbReference type="Rhea" id="RHEA:25094"/>
        <dbReference type="ChEBI" id="CHEBI:30616"/>
        <dbReference type="ChEBI" id="CHEBI:57566"/>
        <dbReference type="ChEBI" id="CHEBI:58593"/>
        <dbReference type="ChEBI" id="CHEBI:456216"/>
        <dbReference type="EC" id="2.7.4.25"/>
    </reaction>
</comment>
<dbReference type="NCBIfam" id="TIGR00017">
    <property type="entry name" value="cmk"/>
    <property type="match status" value="1"/>
</dbReference>
<evidence type="ECO:0000313" key="10">
    <source>
        <dbReference type="EMBL" id="HJC67827.1"/>
    </source>
</evidence>
<protein>
    <recommendedName>
        <fullName evidence="8">Cytidylate kinase</fullName>
        <shortName evidence="8">CK</shortName>
        <ecNumber evidence="8">2.7.4.25</ecNumber>
    </recommendedName>
    <alternativeName>
        <fullName evidence="8">Cytidine monophosphate kinase</fullName>
        <shortName evidence="8">CMP kinase</shortName>
    </alternativeName>
</protein>
<keyword evidence="4 8" id="KW-0418">Kinase</keyword>
<comment type="catalytic activity">
    <reaction evidence="7 8">
        <text>CMP + ATP = CDP + ADP</text>
        <dbReference type="Rhea" id="RHEA:11600"/>
        <dbReference type="ChEBI" id="CHEBI:30616"/>
        <dbReference type="ChEBI" id="CHEBI:58069"/>
        <dbReference type="ChEBI" id="CHEBI:60377"/>
        <dbReference type="ChEBI" id="CHEBI:456216"/>
        <dbReference type="EC" id="2.7.4.25"/>
    </reaction>
</comment>
<gene>
    <name evidence="8 10" type="primary">cmk</name>
    <name evidence="10" type="ORF">H9931_14135</name>
</gene>
<dbReference type="Pfam" id="PF02224">
    <property type="entry name" value="Cytidylate_kin"/>
    <property type="match status" value="1"/>
</dbReference>
<dbReference type="SUPFAM" id="SSF52540">
    <property type="entry name" value="P-loop containing nucleoside triphosphate hydrolases"/>
    <property type="match status" value="1"/>
</dbReference>
<reference evidence="10" key="2">
    <citation type="submission" date="2021-04" db="EMBL/GenBank/DDBJ databases">
        <authorList>
            <person name="Gilroy R."/>
        </authorList>
    </citation>
    <scope>NUCLEOTIDE SEQUENCE</scope>
    <source>
        <strain evidence="10">CHK198-12963</strain>
    </source>
</reference>
<keyword evidence="2 8" id="KW-0808">Transferase</keyword>
<accession>A0A9D2TGN0</accession>
<comment type="caution">
    <text evidence="10">The sequence shown here is derived from an EMBL/GenBank/DDBJ whole genome shotgun (WGS) entry which is preliminary data.</text>
</comment>
<sequence length="226" mass="25058">MKHFNIAIDGPAGAGKSTIAKEVARRLGFIYVDTGAMYRAMALFLLRRGLDPKNQKAVEEECRQAQISLAYEDGAQQVILNGENVTGLIRTEEVGNMASATSVYMPVREKLVQLQQELAARENVIMDGRDIGTCVLPDAPVKIYLTASVQVRALRRFKELQGKGIDCSLEEIEKDIRARDEQDMNREHSPLRQAADAVLIDSSAMTIQEVIDAIIREAENKGLREA</sequence>
<organism evidence="10 11">
    <name type="scientific">Candidatus Enterocloster excrementigallinarum</name>
    <dbReference type="NCBI Taxonomy" id="2838558"/>
    <lineage>
        <taxon>Bacteria</taxon>
        <taxon>Bacillati</taxon>
        <taxon>Bacillota</taxon>
        <taxon>Clostridia</taxon>
        <taxon>Lachnospirales</taxon>
        <taxon>Lachnospiraceae</taxon>
        <taxon>Enterocloster</taxon>
    </lineage>
</organism>
<feature type="domain" description="Cytidylate kinase" evidence="9">
    <location>
        <begin position="6"/>
        <end position="219"/>
    </location>
</feature>
<evidence type="ECO:0000256" key="2">
    <source>
        <dbReference type="ARBA" id="ARBA00022679"/>
    </source>
</evidence>
<reference evidence="10" key="1">
    <citation type="journal article" date="2021" name="PeerJ">
        <title>Extensive microbial diversity within the chicken gut microbiome revealed by metagenomics and culture.</title>
        <authorList>
            <person name="Gilroy R."/>
            <person name="Ravi A."/>
            <person name="Getino M."/>
            <person name="Pursley I."/>
            <person name="Horton D.L."/>
            <person name="Alikhan N.F."/>
            <person name="Baker D."/>
            <person name="Gharbi K."/>
            <person name="Hall N."/>
            <person name="Watson M."/>
            <person name="Adriaenssens E.M."/>
            <person name="Foster-Nyarko E."/>
            <person name="Jarju S."/>
            <person name="Secka A."/>
            <person name="Antonio M."/>
            <person name="Oren A."/>
            <person name="Chaudhuri R.R."/>
            <person name="La Ragione R."/>
            <person name="Hildebrand F."/>
            <person name="Pallen M.J."/>
        </authorList>
    </citation>
    <scope>NUCLEOTIDE SEQUENCE</scope>
    <source>
        <strain evidence="10">CHK198-12963</strain>
    </source>
</reference>
<dbReference type="EMBL" id="DWWB01000085">
    <property type="protein sequence ID" value="HJC67827.1"/>
    <property type="molecule type" value="Genomic_DNA"/>
</dbReference>
<name>A0A9D2TGN0_9FIRM</name>
<comment type="subcellular location">
    <subcellularLocation>
        <location evidence="8">Cytoplasm</location>
    </subcellularLocation>
</comment>
<dbReference type="GO" id="GO:0005524">
    <property type="term" value="F:ATP binding"/>
    <property type="evidence" value="ECO:0007669"/>
    <property type="project" value="UniProtKB-UniRule"/>
</dbReference>
<dbReference type="GO" id="GO:0005829">
    <property type="term" value="C:cytosol"/>
    <property type="evidence" value="ECO:0007669"/>
    <property type="project" value="TreeGrafter"/>
</dbReference>
<feature type="binding site" evidence="8">
    <location>
        <begin position="10"/>
        <end position="18"/>
    </location>
    <ligand>
        <name>ATP</name>
        <dbReference type="ChEBI" id="CHEBI:30616"/>
    </ligand>
</feature>
<evidence type="ECO:0000313" key="11">
    <source>
        <dbReference type="Proteomes" id="UP000823863"/>
    </source>
</evidence>
<evidence type="ECO:0000256" key="6">
    <source>
        <dbReference type="ARBA" id="ARBA00047615"/>
    </source>
</evidence>
<dbReference type="PANTHER" id="PTHR21299:SF2">
    <property type="entry name" value="CYTIDYLATE KINASE"/>
    <property type="match status" value="1"/>
</dbReference>
<comment type="similarity">
    <text evidence="1 8">Belongs to the cytidylate kinase family. Type 1 subfamily.</text>
</comment>
<evidence type="ECO:0000259" key="9">
    <source>
        <dbReference type="Pfam" id="PF02224"/>
    </source>
</evidence>
<dbReference type="Proteomes" id="UP000823863">
    <property type="component" value="Unassembled WGS sequence"/>
</dbReference>
<dbReference type="HAMAP" id="MF_00238">
    <property type="entry name" value="Cytidyl_kinase_type1"/>
    <property type="match status" value="1"/>
</dbReference>
<keyword evidence="3 8" id="KW-0547">Nucleotide-binding</keyword>
<evidence type="ECO:0000256" key="5">
    <source>
        <dbReference type="ARBA" id="ARBA00022840"/>
    </source>
</evidence>
<dbReference type="GO" id="GO:0015949">
    <property type="term" value="P:nucleobase-containing small molecule interconversion"/>
    <property type="evidence" value="ECO:0007669"/>
    <property type="project" value="TreeGrafter"/>
</dbReference>
<keyword evidence="8" id="KW-0963">Cytoplasm</keyword>
<evidence type="ECO:0000256" key="4">
    <source>
        <dbReference type="ARBA" id="ARBA00022777"/>
    </source>
</evidence>
<evidence type="ECO:0000256" key="1">
    <source>
        <dbReference type="ARBA" id="ARBA00009427"/>
    </source>
</evidence>
<proteinExistence type="inferred from homology"/>
<evidence type="ECO:0000256" key="7">
    <source>
        <dbReference type="ARBA" id="ARBA00048478"/>
    </source>
</evidence>
<evidence type="ECO:0000256" key="3">
    <source>
        <dbReference type="ARBA" id="ARBA00022741"/>
    </source>
</evidence>
<dbReference type="EC" id="2.7.4.25" evidence="8"/>
<dbReference type="InterPro" id="IPR003136">
    <property type="entry name" value="Cytidylate_kin"/>
</dbReference>
<dbReference type="CDD" id="cd02020">
    <property type="entry name" value="CMPK"/>
    <property type="match status" value="1"/>
</dbReference>
<dbReference type="InterPro" id="IPR027417">
    <property type="entry name" value="P-loop_NTPase"/>
</dbReference>
<dbReference type="InterPro" id="IPR011994">
    <property type="entry name" value="Cytidylate_kinase_dom"/>
</dbReference>
<dbReference type="GO" id="GO:0006220">
    <property type="term" value="P:pyrimidine nucleotide metabolic process"/>
    <property type="evidence" value="ECO:0007669"/>
    <property type="project" value="UniProtKB-UniRule"/>
</dbReference>
<dbReference type="Gene3D" id="3.40.50.300">
    <property type="entry name" value="P-loop containing nucleotide triphosphate hydrolases"/>
    <property type="match status" value="1"/>
</dbReference>
<dbReference type="PANTHER" id="PTHR21299">
    <property type="entry name" value="CYTIDYLATE KINASE/PANTOATE-BETA-ALANINE LIGASE"/>
    <property type="match status" value="1"/>
</dbReference>
<evidence type="ECO:0000256" key="8">
    <source>
        <dbReference type="HAMAP-Rule" id="MF_00238"/>
    </source>
</evidence>